<evidence type="ECO:0000313" key="3">
    <source>
        <dbReference type="Proteomes" id="UP000578030"/>
    </source>
</evidence>
<keyword evidence="3" id="KW-1185">Reference proteome</keyword>
<evidence type="ECO:0000256" key="1">
    <source>
        <dbReference type="SAM" id="Phobius"/>
    </source>
</evidence>
<gene>
    <name evidence="2" type="ORF">HLH28_00295</name>
</gene>
<accession>A0A7W4K456</accession>
<evidence type="ECO:0000313" key="2">
    <source>
        <dbReference type="EMBL" id="MBB2200031.1"/>
    </source>
</evidence>
<protein>
    <submittedName>
        <fullName evidence="2">Uncharacterized protein</fullName>
    </submittedName>
</protein>
<proteinExistence type="predicted"/>
<keyword evidence="1" id="KW-1133">Transmembrane helix</keyword>
<reference evidence="2 3" key="1">
    <citation type="submission" date="2020-04" db="EMBL/GenBank/DDBJ databases">
        <title>Description of novel Gluconacetobacter.</title>
        <authorList>
            <person name="Sombolestani A."/>
        </authorList>
    </citation>
    <scope>NUCLEOTIDE SEQUENCE [LARGE SCALE GENOMIC DNA]</scope>
    <source>
        <strain evidence="2 3">LMG 27802</strain>
    </source>
</reference>
<name>A0A7W4K456_9PROT</name>
<comment type="caution">
    <text evidence="2">The sequence shown here is derived from an EMBL/GenBank/DDBJ whole genome shotgun (WGS) entry which is preliminary data.</text>
</comment>
<sequence>MRSSISSSEGPPGHRVGQRPDAWRRFALTFAATLAGAGLFVFLFVATVDPWDMLPLSPPLHRIPISTNARYTMPSLARSDRFDSAMVGTSTGRLLQPAVMDAPLGAHLANMAMNSATPWEQDRLLRLFLRHHTAPHVVLIDIDAAWCFASPATISGPNRPMPDWMYQGSPWRGYAEMMNLYAVQEAANQFMWLIGHKRQRYGSDGYTSFVPPDDRYDPRRVDELFRGWDIDRRMATGPAAAPLSMPMLRRLVDAIPAGTTKILWFPPAARDMQGAPGSVVAATRAACRQAVAAIGRDSARTLVIDFDIPGPLTASRDNFWDPIHYRMAVARTIMDDLAAAGTGRSVPPGDARVLVPLAR</sequence>
<feature type="transmembrane region" description="Helical" evidence="1">
    <location>
        <begin position="26"/>
        <end position="48"/>
    </location>
</feature>
<organism evidence="2 3">
    <name type="scientific">Gluconacetobacter tumulisoli</name>
    <dbReference type="NCBI Taxonomy" id="1286189"/>
    <lineage>
        <taxon>Bacteria</taxon>
        <taxon>Pseudomonadati</taxon>
        <taxon>Pseudomonadota</taxon>
        <taxon>Alphaproteobacteria</taxon>
        <taxon>Acetobacterales</taxon>
        <taxon>Acetobacteraceae</taxon>
        <taxon>Gluconacetobacter</taxon>
    </lineage>
</organism>
<dbReference type="EMBL" id="JABEQM010000001">
    <property type="protein sequence ID" value="MBB2200031.1"/>
    <property type="molecule type" value="Genomic_DNA"/>
</dbReference>
<dbReference type="AlphaFoldDB" id="A0A7W4K456"/>
<keyword evidence="1" id="KW-0472">Membrane</keyword>
<keyword evidence="1" id="KW-0812">Transmembrane</keyword>
<dbReference type="Proteomes" id="UP000578030">
    <property type="component" value="Unassembled WGS sequence"/>
</dbReference>